<reference evidence="13 14" key="1">
    <citation type="submission" date="2019-06" db="EMBL/GenBank/DDBJ databases">
        <title>Quisquiliibacterium sp. nov., isolated from a maize field.</title>
        <authorList>
            <person name="Lin S.-Y."/>
            <person name="Tsai C.-F."/>
            <person name="Young C.-C."/>
        </authorList>
    </citation>
    <scope>NUCLEOTIDE SEQUENCE [LARGE SCALE GENOMIC DNA]</scope>
    <source>
        <strain evidence="13 14">CC-CFT501</strain>
    </source>
</reference>
<evidence type="ECO:0000256" key="7">
    <source>
        <dbReference type="ARBA" id="ARBA00022985"/>
    </source>
</evidence>
<accession>A0A5C8P275</accession>
<evidence type="ECO:0000256" key="9">
    <source>
        <dbReference type="ARBA" id="ARBA00023098"/>
    </source>
</evidence>
<dbReference type="SUPFAM" id="SSF103481">
    <property type="entry name" value="Multidrug resistance efflux transporter EmrE"/>
    <property type="match status" value="1"/>
</dbReference>
<keyword evidence="8 11" id="KW-1133">Transmembrane helix</keyword>
<name>A0A5C8P275_9BURK</name>
<organism evidence="13 14">
    <name type="scientific">Zeimonas arvi</name>
    <dbReference type="NCBI Taxonomy" id="2498847"/>
    <lineage>
        <taxon>Bacteria</taxon>
        <taxon>Pseudomonadati</taxon>
        <taxon>Pseudomonadota</taxon>
        <taxon>Betaproteobacteria</taxon>
        <taxon>Burkholderiales</taxon>
        <taxon>Burkholderiaceae</taxon>
        <taxon>Zeimonas</taxon>
    </lineage>
</organism>
<evidence type="ECO:0000256" key="4">
    <source>
        <dbReference type="ARBA" id="ARBA00022519"/>
    </source>
</evidence>
<comment type="caution">
    <text evidence="13">The sequence shown here is derived from an EMBL/GenBank/DDBJ whole genome shotgun (WGS) entry which is preliminary data.</text>
</comment>
<gene>
    <name evidence="13" type="ORF">FHP08_07290</name>
</gene>
<feature type="transmembrane region" description="Helical" evidence="11">
    <location>
        <begin position="104"/>
        <end position="121"/>
    </location>
</feature>
<evidence type="ECO:0000313" key="14">
    <source>
        <dbReference type="Proteomes" id="UP000321548"/>
    </source>
</evidence>
<evidence type="ECO:0000256" key="1">
    <source>
        <dbReference type="ARBA" id="ARBA00004651"/>
    </source>
</evidence>
<dbReference type="GO" id="GO:0022857">
    <property type="term" value="F:transmembrane transporter activity"/>
    <property type="evidence" value="ECO:0007669"/>
    <property type="project" value="InterPro"/>
</dbReference>
<dbReference type="Gene3D" id="1.10.3730.20">
    <property type="match status" value="1"/>
</dbReference>
<dbReference type="AlphaFoldDB" id="A0A5C8P275"/>
<keyword evidence="13" id="KW-0808">Transferase</keyword>
<sequence>MNALSFALVLTGVVLNALAQSLLKAGTNRLGPVEFSLGQAWPVALRVMSEWPFLVGFACYGVSLVVWIAALTRVPVTIAYPMLSIGYVINALIARFWLGETLGLNGWLGIALIGVGVALIARPGT</sequence>
<dbReference type="Proteomes" id="UP000321548">
    <property type="component" value="Unassembled WGS sequence"/>
</dbReference>
<keyword evidence="9" id="KW-0443">Lipid metabolism</keyword>
<keyword evidence="2" id="KW-1003">Cell membrane</keyword>
<dbReference type="GO" id="GO:0005886">
    <property type="term" value="C:plasma membrane"/>
    <property type="evidence" value="ECO:0007669"/>
    <property type="project" value="UniProtKB-SubCell"/>
</dbReference>
<dbReference type="PANTHER" id="PTHR30561">
    <property type="entry name" value="SMR FAMILY PROTON-DEPENDENT DRUG EFFLUX TRANSPORTER SUGE"/>
    <property type="match status" value="1"/>
</dbReference>
<dbReference type="InterPro" id="IPR000390">
    <property type="entry name" value="Small_drug/metabolite_transptr"/>
</dbReference>
<evidence type="ECO:0000256" key="10">
    <source>
        <dbReference type="ARBA" id="ARBA00023136"/>
    </source>
</evidence>
<feature type="domain" description="EamA" evidence="12">
    <location>
        <begin position="51"/>
        <end position="121"/>
    </location>
</feature>
<dbReference type="GO" id="GO:0009103">
    <property type="term" value="P:lipopolysaccharide biosynthetic process"/>
    <property type="evidence" value="ECO:0007669"/>
    <property type="project" value="UniProtKB-KW"/>
</dbReference>
<evidence type="ECO:0000259" key="12">
    <source>
        <dbReference type="Pfam" id="PF00892"/>
    </source>
</evidence>
<dbReference type="EMBL" id="VDUY01000002">
    <property type="protein sequence ID" value="TXL67394.1"/>
    <property type="molecule type" value="Genomic_DNA"/>
</dbReference>
<feature type="transmembrane region" description="Helical" evidence="11">
    <location>
        <begin position="78"/>
        <end position="98"/>
    </location>
</feature>
<evidence type="ECO:0000256" key="2">
    <source>
        <dbReference type="ARBA" id="ARBA00022475"/>
    </source>
</evidence>
<dbReference type="InterPro" id="IPR000620">
    <property type="entry name" value="EamA_dom"/>
</dbReference>
<proteinExistence type="predicted"/>
<keyword evidence="6 11" id="KW-0812">Transmembrane</keyword>
<feature type="transmembrane region" description="Helical" evidence="11">
    <location>
        <begin position="51"/>
        <end position="71"/>
    </location>
</feature>
<evidence type="ECO:0000256" key="8">
    <source>
        <dbReference type="ARBA" id="ARBA00022989"/>
    </source>
</evidence>
<dbReference type="Pfam" id="PF00892">
    <property type="entry name" value="EamA"/>
    <property type="match status" value="1"/>
</dbReference>
<evidence type="ECO:0000313" key="13">
    <source>
        <dbReference type="EMBL" id="TXL67394.1"/>
    </source>
</evidence>
<dbReference type="InterPro" id="IPR037185">
    <property type="entry name" value="EmrE-like"/>
</dbReference>
<evidence type="ECO:0000256" key="11">
    <source>
        <dbReference type="SAM" id="Phobius"/>
    </source>
</evidence>
<dbReference type="GO" id="GO:0016740">
    <property type="term" value="F:transferase activity"/>
    <property type="evidence" value="ECO:0007669"/>
    <property type="project" value="UniProtKB-KW"/>
</dbReference>
<protein>
    <submittedName>
        <fullName evidence="13">4-amino-4-deoxy-L-arabinose transferase</fullName>
    </submittedName>
</protein>
<evidence type="ECO:0000256" key="6">
    <source>
        <dbReference type="ARBA" id="ARBA00022692"/>
    </source>
</evidence>
<keyword evidence="7" id="KW-0448">Lipopolysaccharide biosynthesis</keyword>
<dbReference type="PANTHER" id="PTHR30561:SF9">
    <property type="entry name" value="4-AMINO-4-DEOXY-L-ARABINOSE-PHOSPHOUNDECAPRENOL FLIPPASE SUBUNIT ARNF-RELATED"/>
    <property type="match status" value="1"/>
</dbReference>
<keyword evidence="10 11" id="KW-0472">Membrane</keyword>
<keyword evidence="4" id="KW-0997">Cell inner membrane</keyword>
<comment type="subcellular location">
    <subcellularLocation>
        <location evidence="1">Cell membrane</location>
        <topology evidence="1">Multi-pass membrane protein</topology>
    </subcellularLocation>
</comment>
<dbReference type="RefSeq" id="WP_147703725.1">
    <property type="nucleotide sequence ID" value="NZ_VDUY01000002.1"/>
</dbReference>
<keyword evidence="5" id="KW-0441">Lipid A biosynthesis</keyword>
<keyword evidence="3" id="KW-0444">Lipid biosynthesis</keyword>
<evidence type="ECO:0000256" key="5">
    <source>
        <dbReference type="ARBA" id="ARBA00022556"/>
    </source>
</evidence>
<keyword evidence="14" id="KW-1185">Reference proteome</keyword>
<dbReference type="GO" id="GO:0009245">
    <property type="term" value="P:lipid A biosynthetic process"/>
    <property type="evidence" value="ECO:0007669"/>
    <property type="project" value="UniProtKB-KW"/>
</dbReference>
<dbReference type="OrthoDB" id="5460103at2"/>
<evidence type="ECO:0000256" key="3">
    <source>
        <dbReference type="ARBA" id="ARBA00022516"/>
    </source>
</evidence>